<accession>A0A973A9D9</accession>
<dbReference type="Proteomes" id="UP000754644">
    <property type="component" value="Unassembled WGS sequence"/>
</dbReference>
<organism evidence="2 3">
    <name type="scientific">SAR86 cluster bacterium</name>
    <dbReference type="NCBI Taxonomy" id="2030880"/>
    <lineage>
        <taxon>Bacteria</taxon>
        <taxon>Pseudomonadati</taxon>
        <taxon>Pseudomonadota</taxon>
        <taxon>Gammaproteobacteria</taxon>
        <taxon>SAR86 cluster</taxon>
    </lineage>
</organism>
<dbReference type="AlphaFoldDB" id="A0A973A9D9"/>
<evidence type="ECO:0000313" key="3">
    <source>
        <dbReference type="Proteomes" id="UP000754644"/>
    </source>
</evidence>
<feature type="domain" description="SGNH hydrolase-type esterase" evidence="1">
    <location>
        <begin position="17"/>
        <end position="178"/>
    </location>
</feature>
<gene>
    <name evidence="2" type="ORF">HQ497_15425</name>
</gene>
<dbReference type="PANTHER" id="PTHR30383:SF24">
    <property type="entry name" value="THIOESTERASE 1_PROTEASE 1_LYSOPHOSPHOLIPASE L1"/>
    <property type="match status" value="1"/>
</dbReference>
<dbReference type="Gene3D" id="3.40.50.1110">
    <property type="entry name" value="SGNH hydrolase"/>
    <property type="match status" value="1"/>
</dbReference>
<dbReference type="Pfam" id="PF13472">
    <property type="entry name" value="Lipase_GDSL_2"/>
    <property type="match status" value="1"/>
</dbReference>
<dbReference type="CDD" id="cd01822">
    <property type="entry name" value="Lysophospholipase_L1_like"/>
    <property type="match status" value="1"/>
</dbReference>
<evidence type="ECO:0000259" key="1">
    <source>
        <dbReference type="Pfam" id="PF13472"/>
    </source>
</evidence>
<dbReference type="InterPro" id="IPR013830">
    <property type="entry name" value="SGNH_hydro"/>
</dbReference>
<dbReference type="EMBL" id="JABMOJ010000574">
    <property type="protein sequence ID" value="NQV66749.1"/>
    <property type="molecule type" value="Genomic_DNA"/>
</dbReference>
<evidence type="ECO:0000313" key="2">
    <source>
        <dbReference type="EMBL" id="NQV66749.1"/>
    </source>
</evidence>
<dbReference type="SUPFAM" id="SSF52266">
    <property type="entry name" value="SGNH hydrolase"/>
    <property type="match status" value="1"/>
</dbReference>
<dbReference type="InterPro" id="IPR051532">
    <property type="entry name" value="Ester_Hydrolysis_Enzymes"/>
</dbReference>
<name>A0A973A9D9_9GAMM</name>
<dbReference type="PANTHER" id="PTHR30383">
    <property type="entry name" value="THIOESTERASE 1/PROTEASE 1/LYSOPHOSPHOLIPASE L1"/>
    <property type="match status" value="1"/>
</dbReference>
<reference evidence="2" key="1">
    <citation type="submission" date="2020-05" db="EMBL/GenBank/DDBJ databases">
        <title>Sulfur intermediates as new biogeochemical hubs in an aquatic model microbial ecosystem.</title>
        <authorList>
            <person name="Vigneron A."/>
        </authorList>
    </citation>
    <scope>NUCLEOTIDE SEQUENCE</scope>
    <source>
        <strain evidence="2">Bin.250</strain>
    </source>
</reference>
<comment type="caution">
    <text evidence="2">The sequence shown here is derived from an EMBL/GenBank/DDBJ whole genome shotgun (WGS) entry which is preliminary data.</text>
</comment>
<sequence length="207" mass="22577">MLLFSPLAYTQPSTLLVYGDSISAAYGMDQEQGWVHLLARQLEATAAEYNVVNASVSGETTGGGVVRLPKTLEAHQPDIVIIELGGNDGLRGYPIDNIRTNIEQMIRLAQTNGAKVLLIGMVLPPNYGRRYTSAFEALFKESAERFQIALVPFLLNGVATSESLMQRDGIHPKPEAQQMMLDEIFSHLAPLLAPVTPKLSDVARKAD</sequence>
<protein>
    <submittedName>
        <fullName evidence="2">Arylesterase</fullName>
    </submittedName>
</protein>
<dbReference type="InterPro" id="IPR036514">
    <property type="entry name" value="SGNH_hydro_sf"/>
</dbReference>
<proteinExistence type="predicted"/>
<dbReference type="GO" id="GO:0004622">
    <property type="term" value="F:phosphatidylcholine lysophospholipase activity"/>
    <property type="evidence" value="ECO:0007669"/>
    <property type="project" value="TreeGrafter"/>
</dbReference>